<reference evidence="1 2" key="3">
    <citation type="journal article" date="2013" name="Rice">
        <title>Improvement of the Oryza sativa Nipponbare reference genome using next generation sequence and optical map data.</title>
        <authorList>
            <person name="Kawahara Y."/>
            <person name="de la Bastide M."/>
            <person name="Hamilton J.P."/>
            <person name="Kanamori H."/>
            <person name="McCombie W.R."/>
            <person name="Ouyang S."/>
            <person name="Schwartz D.C."/>
            <person name="Tanaka T."/>
            <person name="Wu J."/>
            <person name="Zhou S."/>
            <person name="Childs K.L."/>
            <person name="Davidson R.M."/>
            <person name="Lin H."/>
            <person name="Quesada-Ocampo L."/>
            <person name="Vaillancourt B."/>
            <person name="Sakai H."/>
            <person name="Lee S.S."/>
            <person name="Kim J."/>
            <person name="Numa H."/>
            <person name="Itoh T."/>
            <person name="Buell C.R."/>
            <person name="Matsumoto T."/>
        </authorList>
    </citation>
    <scope>NUCLEOTIDE SEQUENCE [LARGE SCALE GENOMIC DNA]</scope>
    <source>
        <strain evidence="2">cv. Nipponbare</strain>
    </source>
</reference>
<evidence type="ECO:0000313" key="1">
    <source>
        <dbReference type="EMBL" id="BAT02482.1"/>
    </source>
</evidence>
<proteinExistence type="predicted"/>
<sequence length="28" mass="3360">CTHSVQKKLFPPSHDIRDFEFLLTTFDH</sequence>
<dbReference type="Proteomes" id="UP000059680">
    <property type="component" value="Chromosome 7"/>
</dbReference>
<protein>
    <submittedName>
        <fullName evidence="1">Os07g0596950 protein</fullName>
    </submittedName>
</protein>
<dbReference type="EMBL" id="AP014963">
    <property type="protein sequence ID" value="BAT02482.1"/>
    <property type="molecule type" value="Genomic_DNA"/>
</dbReference>
<reference evidence="2" key="1">
    <citation type="journal article" date="2005" name="Nature">
        <title>The map-based sequence of the rice genome.</title>
        <authorList>
            <consortium name="International rice genome sequencing project (IRGSP)"/>
            <person name="Matsumoto T."/>
            <person name="Wu J."/>
            <person name="Kanamori H."/>
            <person name="Katayose Y."/>
            <person name="Fujisawa M."/>
            <person name="Namiki N."/>
            <person name="Mizuno H."/>
            <person name="Yamamoto K."/>
            <person name="Antonio B.A."/>
            <person name="Baba T."/>
            <person name="Sakata K."/>
            <person name="Nagamura Y."/>
            <person name="Aoki H."/>
            <person name="Arikawa K."/>
            <person name="Arita K."/>
            <person name="Bito T."/>
            <person name="Chiden Y."/>
            <person name="Fujitsuka N."/>
            <person name="Fukunaka R."/>
            <person name="Hamada M."/>
            <person name="Harada C."/>
            <person name="Hayashi A."/>
            <person name="Hijishita S."/>
            <person name="Honda M."/>
            <person name="Hosokawa S."/>
            <person name="Ichikawa Y."/>
            <person name="Idonuma A."/>
            <person name="Iijima M."/>
            <person name="Ikeda M."/>
            <person name="Ikeno M."/>
            <person name="Ito K."/>
            <person name="Ito S."/>
            <person name="Ito T."/>
            <person name="Ito Y."/>
            <person name="Ito Y."/>
            <person name="Iwabuchi A."/>
            <person name="Kamiya K."/>
            <person name="Karasawa W."/>
            <person name="Kurita K."/>
            <person name="Katagiri S."/>
            <person name="Kikuta A."/>
            <person name="Kobayashi H."/>
            <person name="Kobayashi N."/>
            <person name="Machita K."/>
            <person name="Maehara T."/>
            <person name="Masukawa M."/>
            <person name="Mizubayashi T."/>
            <person name="Mukai Y."/>
            <person name="Nagasaki H."/>
            <person name="Nagata Y."/>
            <person name="Naito S."/>
            <person name="Nakashima M."/>
            <person name="Nakama Y."/>
            <person name="Nakamichi Y."/>
            <person name="Nakamura M."/>
            <person name="Meguro A."/>
            <person name="Negishi M."/>
            <person name="Ohta I."/>
            <person name="Ohta T."/>
            <person name="Okamoto M."/>
            <person name="Ono N."/>
            <person name="Saji S."/>
            <person name="Sakaguchi M."/>
            <person name="Sakai K."/>
            <person name="Shibata M."/>
            <person name="Shimokawa T."/>
            <person name="Song J."/>
            <person name="Takazaki Y."/>
            <person name="Terasawa K."/>
            <person name="Tsugane M."/>
            <person name="Tsuji K."/>
            <person name="Ueda S."/>
            <person name="Waki K."/>
            <person name="Yamagata H."/>
            <person name="Yamamoto M."/>
            <person name="Yamamoto S."/>
            <person name="Yamane H."/>
            <person name="Yoshiki S."/>
            <person name="Yoshihara R."/>
            <person name="Yukawa K."/>
            <person name="Zhong H."/>
            <person name="Yano M."/>
            <person name="Yuan Q."/>
            <person name="Ouyang S."/>
            <person name="Liu J."/>
            <person name="Jones K.M."/>
            <person name="Gansberger K."/>
            <person name="Moffat K."/>
            <person name="Hill J."/>
            <person name="Bera J."/>
            <person name="Fadrosh D."/>
            <person name="Jin S."/>
            <person name="Johri S."/>
            <person name="Kim M."/>
            <person name="Overton L."/>
            <person name="Reardon M."/>
            <person name="Tsitrin T."/>
            <person name="Vuong H."/>
            <person name="Weaver B."/>
            <person name="Ciecko A."/>
            <person name="Tallon L."/>
            <person name="Jackson J."/>
            <person name="Pai G."/>
            <person name="Aken S.V."/>
            <person name="Utterback T."/>
            <person name="Reidmuller S."/>
            <person name="Feldblyum T."/>
            <person name="Hsiao J."/>
            <person name="Zismann V."/>
            <person name="Iobst S."/>
            <person name="de Vazeille A.R."/>
            <person name="Buell C.R."/>
            <person name="Ying K."/>
            <person name="Li Y."/>
            <person name="Lu T."/>
            <person name="Huang Y."/>
            <person name="Zhao Q."/>
            <person name="Feng Q."/>
            <person name="Zhang L."/>
            <person name="Zhu J."/>
            <person name="Weng Q."/>
            <person name="Mu J."/>
            <person name="Lu Y."/>
            <person name="Fan D."/>
            <person name="Liu Y."/>
            <person name="Guan J."/>
            <person name="Zhang Y."/>
            <person name="Yu S."/>
            <person name="Liu X."/>
            <person name="Zhang Y."/>
            <person name="Hong G."/>
            <person name="Han B."/>
            <person name="Choisne N."/>
            <person name="Demange N."/>
            <person name="Orjeda G."/>
            <person name="Samain S."/>
            <person name="Cattolico L."/>
            <person name="Pelletier E."/>
            <person name="Couloux A."/>
            <person name="Segurens B."/>
            <person name="Wincker P."/>
            <person name="D'Hont A."/>
            <person name="Scarpelli C."/>
            <person name="Weissenbach J."/>
            <person name="Salanoubat M."/>
            <person name="Quetier F."/>
            <person name="Yu Y."/>
            <person name="Kim H.R."/>
            <person name="Rambo T."/>
            <person name="Currie J."/>
            <person name="Collura K."/>
            <person name="Luo M."/>
            <person name="Yang T."/>
            <person name="Ammiraju J.S.S."/>
            <person name="Engler F."/>
            <person name="Soderlund C."/>
            <person name="Wing R.A."/>
            <person name="Palmer L.E."/>
            <person name="de la Bastide M."/>
            <person name="Spiegel L."/>
            <person name="Nascimento L."/>
            <person name="Zutavern T."/>
            <person name="O'Shaughnessy A."/>
            <person name="Dike S."/>
            <person name="Dedhia N."/>
            <person name="Preston R."/>
            <person name="Balija V."/>
            <person name="McCombie W.R."/>
            <person name="Chow T."/>
            <person name="Chen H."/>
            <person name="Chung M."/>
            <person name="Chen C."/>
            <person name="Shaw J."/>
            <person name="Wu H."/>
            <person name="Hsiao K."/>
            <person name="Chao Y."/>
            <person name="Chu M."/>
            <person name="Cheng C."/>
            <person name="Hour A."/>
            <person name="Lee P."/>
            <person name="Lin S."/>
            <person name="Lin Y."/>
            <person name="Liou J."/>
            <person name="Liu S."/>
            <person name="Hsing Y."/>
            <person name="Raghuvanshi S."/>
            <person name="Mohanty A."/>
            <person name="Bharti A.K."/>
            <person name="Gaur A."/>
            <person name="Gupta V."/>
            <person name="Kumar D."/>
            <person name="Ravi V."/>
            <person name="Vij S."/>
            <person name="Kapur A."/>
            <person name="Khurana P."/>
            <person name="Khurana P."/>
            <person name="Khurana J.P."/>
            <person name="Tyagi A.K."/>
            <person name="Gaikwad K."/>
            <person name="Singh A."/>
            <person name="Dalal V."/>
            <person name="Srivastava S."/>
            <person name="Dixit A."/>
            <person name="Pal A.K."/>
            <person name="Ghazi I.A."/>
            <person name="Yadav M."/>
            <person name="Pandit A."/>
            <person name="Bhargava A."/>
            <person name="Sureshbabu K."/>
            <person name="Batra K."/>
            <person name="Sharma T.R."/>
            <person name="Mohapatra T."/>
            <person name="Singh N.K."/>
            <person name="Messing J."/>
            <person name="Nelson A.B."/>
            <person name="Fuks G."/>
            <person name="Kavchok S."/>
            <person name="Keizer G."/>
            <person name="Linton E."/>
            <person name="Llaca V."/>
            <person name="Song R."/>
            <person name="Tanyolac B."/>
            <person name="Young S."/>
            <person name="Ho-Il K."/>
            <person name="Hahn J.H."/>
            <person name="Sangsakoo G."/>
            <person name="Vanavichit A."/>
            <person name="de Mattos Luiz.A.T."/>
            <person name="Zimmer P.D."/>
            <person name="Malone G."/>
            <person name="Dellagostin O."/>
            <person name="de Oliveira A.C."/>
            <person name="Bevan M."/>
            <person name="Bancroft I."/>
            <person name="Minx P."/>
            <person name="Cordum H."/>
            <person name="Wilson R."/>
            <person name="Cheng Z."/>
            <person name="Jin W."/>
            <person name="Jiang J."/>
            <person name="Leong S.A."/>
            <person name="Iwama H."/>
            <person name="Gojobori T."/>
            <person name="Itoh T."/>
            <person name="Niimura Y."/>
            <person name="Fujii Y."/>
            <person name="Habara T."/>
            <person name="Sakai H."/>
            <person name="Sato Y."/>
            <person name="Wilson G."/>
            <person name="Kumar K."/>
            <person name="McCouch S."/>
            <person name="Juretic N."/>
            <person name="Hoen D."/>
            <person name="Wright S."/>
            <person name="Bruskiewich R."/>
            <person name="Bureau T."/>
            <person name="Miyao A."/>
            <person name="Hirochika H."/>
            <person name="Nishikawa T."/>
            <person name="Kadowaki K."/>
            <person name="Sugiura M."/>
            <person name="Burr B."/>
            <person name="Sasaki T."/>
        </authorList>
    </citation>
    <scope>NUCLEOTIDE SEQUENCE [LARGE SCALE GENOMIC DNA]</scope>
    <source>
        <strain evidence="2">cv. Nipponbare</strain>
    </source>
</reference>
<dbReference type="AlphaFoldDB" id="A0A0N7KNT1"/>
<evidence type="ECO:0000313" key="2">
    <source>
        <dbReference type="Proteomes" id="UP000059680"/>
    </source>
</evidence>
<organism evidence="1 2">
    <name type="scientific">Oryza sativa subsp. japonica</name>
    <name type="common">Rice</name>
    <dbReference type="NCBI Taxonomy" id="39947"/>
    <lineage>
        <taxon>Eukaryota</taxon>
        <taxon>Viridiplantae</taxon>
        <taxon>Streptophyta</taxon>
        <taxon>Embryophyta</taxon>
        <taxon>Tracheophyta</taxon>
        <taxon>Spermatophyta</taxon>
        <taxon>Magnoliopsida</taxon>
        <taxon>Liliopsida</taxon>
        <taxon>Poales</taxon>
        <taxon>Poaceae</taxon>
        <taxon>BOP clade</taxon>
        <taxon>Oryzoideae</taxon>
        <taxon>Oryzeae</taxon>
        <taxon>Oryzinae</taxon>
        <taxon>Oryza</taxon>
        <taxon>Oryza sativa</taxon>
    </lineage>
</organism>
<dbReference type="InParanoid" id="A0A0N7KNT1"/>
<keyword evidence="2" id="KW-1185">Reference proteome</keyword>
<dbReference type="Gramene" id="Os07t0596950-01">
    <property type="protein sequence ID" value="Os07t0596950-01"/>
    <property type="gene ID" value="Os07g0596950"/>
</dbReference>
<reference evidence="1 2" key="2">
    <citation type="journal article" date="2013" name="Plant Cell Physiol.">
        <title>Rice Annotation Project Database (RAP-DB): an integrative and interactive database for rice genomics.</title>
        <authorList>
            <person name="Sakai H."/>
            <person name="Lee S.S."/>
            <person name="Tanaka T."/>
            <person name="Numa H."/>
            <person name="Kim J."/>
            <person name="Kawahara Y."/>
            <person name="Wakimoto H."/>
            <person name="Yang C.C."/>
            <person name="Iwamoto M."/>
            <person name="Abe T."/>
            <person name="Yamada Y."/>
            <person name="Muto A."/>
            <person name="Inokuchi H."/>
            <person name="Ikemura T."/>
            <person name="Matsumoto T."/>
            <person name="Sasaki T."/>
            <person name="Itoh T."/>
        </authorList>
    </citation>
    <scope>NUCLEOTIDE SEQUENCE [LARGE SCALE GENOMIC DNA]</scope>
    <source>
        <strain evidence="2">cv. Nipponbare</strain>
    </source>
</reference>
<feature type="non-terminal residue" evidence="1">
    <location>
        <position position="1"/>
    </location>
</feature>
<accession>A0A0N7KNT1</accession>
<name>A0A0N7KNT1_ORYSJ</name>
<dbReference type="PaxDb" id="39947-A0A0N7KNT1"/>
<gene>
    <name evidence="1" type="ordered locus">Os07g0596950</name>
    <name evidence="1" type="ORF">OSNPB_070596950</name>
</gene>